<accession>A0ABU2H1X9</accession>
<keyword evidence="1" id="KW-1133">Transmembrane helix</keyword>
<evidence type="ECO:0000256" key="1">
    <source>
        <dbReference type="SAM" id="Phobius"/>
    </source>
</evidence>
<dbReference type="Proteomes" id="UP001250214">
    <property type="component" value="Unassembled WGS sequence"/>
</dbReference>
<feature type="transmembrane region" description="Helical" evidence="1">
    <location>
        <begin position="58"/>
        <end position="82"/>
    </location>
</feature>
<comment type="caution">
    <text evidence="2">The sequence shown here is derived from an EMBL/GenBank/DDBJ whole genome shotgun (WGS) entry which is preliminary data.</text>
</comment>
<feature type="transmembrane region" description="Helical" evidence="1">
    <location>
        <begin position="142"/>
        <end position="168"/>
    </location>
</feature>
<feature type="transmembrane region" description="Helical" evidence="1">
    <location>
        <begin position="94"/>
        <end position="116"/>
    </location>
</feature>
<sequence>MTSTTIDRSTLRAARRVVLDYILGALFFTAGGLALALALAVGVHLFVGPLSESGWSSLIQIVLWFLLGLGVYCTTVTMPQLLSHGRTRREFTILYTLALLSVGPATGVLIVGGYWLEGVLYGALEAPHTPAATGFYTAPDQFWAIFVGYTLTVPVWIAVGGLVGAGFYRSHRCALGVLPVAAALLWTVHIHVLGSEPVSLPQAVPAAVAAVVGCVAVTWLVVRTIPLRPWSR</sequence>
<feature type="transmembrane region" description="Helical" evidence="1">
    <location>
        <begin position="21"/>
        <end position="46"/>
    </location>
</feature>
<keyword evidence="3" id="KW-1185">Reference proteome</keyword>
<name>A0ABU2H1X9_9ACTN</name>
<proteinExistence type="predicted"/>
<feature type="transmembrane region" description="Helical" evidence="1">
    <location>
        <begin position="175"/>
        <end position="194"/>
    </location>
</feature>
<gene>
    <name evidence="2" type="ORF">RIF23_03205</name>
</gene>
<keyword evidence="1" id="KW-0472">Membrane</keyword>
<organism evidence="2 3">
    <name type="scientific">Lipingzhangella rawalii</name>
    <dbReference type="NCBI Taxonomy" id="2055835"/>
    <lineage>
        <taxon>Bacteria</taxon>
        <taxon>Bacillati</taxon>
        <taxon>Actinomycetota</taxon>
        <taxon>Actinomycetes</taxon>
        <taxon>Streptosporangiales</taxon>
        <taxon>Nocardiopsidaceae</taxon>
        <taxon>Lipingzhangella</taxon>
    </lineage>
</organism>
<keyword evidence="1" id="KW-0812">Transmembrane</keyword>
<dbReference type="EMBL" id="JAVLVT010000001">
    <property type="protein sequence ID" value="MDS1269301.1"/>
    <property type="molecule type" value="Genomic_DNA"/>
</dbReference>
<reference evidence="3" key="1">
    <citation type="submission" date="2023-07" db="EMBL/GenBank/DDBJ databases">
        <title>Novel species in the genus Lipingzhangella isolated from Sambhar Salt Lake.</title>
        <authorList>
            <person name="Jiya N."/>
            <person name="Kajale S."/>
            <person name="Sharma A."/>
        </authorList>
    </citation>
    <scope>NUCLEOTIDE SEQUENCE [LARGE SCALE GENOMIC DNA]</scope>
    <source>
        <strain evidence="3">LS1_29</strain>
    </source>
</reference>
<dbReference type="RefSeq" id="WP_310910789.1">
    <property type="nucleotide sequence ID" value="NZ_JAVLVT010000001.1"/>
</dbReference>
<feature type="transmembrane region" description="Helical" evidence="1">
    <location>
        <begin position="200"/>
        <end position="222"/>
    </location>
</feature>
<evidence type="ECO:0000313" key="2">
    <source>
        <dbReference type="EMBL" id="MDS1269301.1"/>
    </source>
</evidence>
<evidence type="ECO:0000313" key="3">
    <source>
        <dbReference type="Proteomes" id="UP001250214"/>
    </source>
</evidence>
<protein>
    <submittedName>
        <fullName evidence="2">Uncharacterized protein</fullName>
    </submittedName>
</protein>